<evidence type="ECO:0000313" key="2">
    <source>
        <dbReference type="EMBL" id="HAN29081.1"/>
    </source>
</evidence>
<feature type="non-terminal residue" evidence="2">
    <location>
        <position position="1"/>
    </location>
</feature>
<gene>
    <name evidence="2" type="ORF">DCP75_15450</name>
</gene>
<dbReference type="AlphaFoldDB" id="A0A3C1KR76"/>
<accession>A0A3C1KR76</accession>
<dbReference type="Proteomes" id="UP000259273">
    <property type="component" value="Unassembled WGS sequence"/>
</dbReference>
<comment type="caution">
    <text evidence="2">The sequence shown here is derived from an EMBL/GenBank/DDBJ whole genome shotgun (WGS) entry which is preliminary data.</text>
</comment>
<feature type="domain" description="Anti-sigma K factor RskA C-terminal" evidence="1">
    <location>
        <begin position="3"/>
        <end position="57"/>
    </location>
</feature>
<proteinExistence type="predicted"/>
<sequence length="66" mass="6411">ALTDAGVPVSLGLLPQSGSLTISLGSAERAALERSSTLAVSLEPPGGSPKAVPTGPVLYTAPLLAS</sequence>
<protein>
    <submittedName>
        <fullName evidence="2">Anti-sigma factor</fullName>
    </submittedName>
</protein>
<reference evidence="2 3" key="1">
    <citation type="journal article" date="2018" name="Nat. Biotechnol.">
        <title>A standardized bacterial taxonomy based on genome phylogeny substantially revises the tree of life.</title>
        <authorList>
            <person name="Parks D.H."/>
            <person name="Chuvochina M."/>
            <person name="Waite D.W."/>
            <person name="Rinke C."/>
            <person name="Skarshewski A."/>
            <person name="Chaumeil P.A."/>
            <person name="Hugenholtz P."/>
        </authorList>
    </citation>
    <scope>NUCLEOTIDE SEQUENCE [LARGE SCALE GENOMIC DNA]</scope>
    <source>
        <strain evidence="2">UBA9158</strain>
    </source>
</reference>
<organism evidence="2 3">
    <name type="scientific">Haliea salexigens</name>
    <dbReference type="NCBI Taxonomy" id="287487"/>
    <lineage>
        <taxon>Bacteria</taxon>
        <taxon>Pseudomonadati</taxon>
        <taxon>Pseudomonadota</taxon>
        <taxon>Gammaproteobacteria</taxon>
        <taxon>Cellvibrionales</taxon>
        <taxon>Halieaceae</taxon>
        <taxon>Haliea</taxon>
    </lineage>
</organism>
<dbReference type="InterPro" id="IPR018764">
    <property type="entry name" value="RskA_C"/>
</dbReference>
<dbReference type="EMBL" id="DMND01000209">
    <property type="protein sequence ID" value="HAN29081.1"/>
    <property type="molecule type" value="Genomic_DNA"/>
</dbReference>
<evidence type="ECO:0000313" key="3">
    <source>
        <dbReference type="Proteomes" id="UP000259273"/>
    </source>
</evidence>
<dbReference type="Pfam" id="PF10099">
    <property type="entry name" value="RskA_C"/>
    <property type="match status" value="1"/>
</dbReference>
<evidence type="ECO:0000259" key="1">
    <source>
        <dbReference type="Pfam" id="PF10099"/>
    </source>
</evidence>
<name>A0A3C1KR76_9GAMM</name>
<dbReference type="GO" id="GO:0005886">
    <property type="term" value="C:plasma membrane"/>
    <property type="evidence" value="ECO:0007669"/>
    <property type="project" value="InterPro"/>
</dbReference>